<protein>
    <submittedName>
        <fullName evidence="1">Uncharacterized protein</fullName>
    </submittedName>
</protein>
<dbReference type="Proteomes" id="UP000386847">
    <property type="component" value="Chromosome"/>
</dbReference>
<evidence type="ECO:0000313" key="1">
    <source>
        <dbReference type="EMBL" id="QGF22619.1"/>
    </source>
</evidence>
<reference evidence="1 2" key="1">
    <citation type="submission" date="2019-10" db="EMBL/GenBank/DDBJ databases">
        <title>Genomic analysis of Raineyella sp. CBA3103.</title>
        <authorList>
            <person name="Roh S.W."/>
        </authorList>
    </citation>
    <scope>NUCLEOTIDE SEQUENCE [LARGE SCALE GENOMIC DNA]</scope>
    <source>
        <strain evidence="1 2">CBA3103</strain>
    </source>
</reference>
<dbReference type="KEGG" id="rain:Rai3103_01795"/>
<name>A0A5Q2F722_9ACTN</name>
<dbReference type="RefSeq" id="WP_153571148.1">
    <property type="nucleotide sequence ID" value="NZ_CP045725.1"/>
</dbReference>
<sequence>MLAREFAIGSHPWLLKLHGDVAHPATIVLTTEKYGCLEKPRERRVRRGY</sequence>
<dbReference type="EMBL" id="CP045725">
    <property type="protein sequence ID" value="QGF22619.1"/>
    <property type="molecule type" value="Genomic_DNA"/>
</dbReference>
<proteinExistence type="predicted"/>
<evidence type="ECO:0000313" key="2">
    <source>
        <dbReference type="Proteomes" id="UP000386847"/>
    </source>
</evidence>
<keyword evidence="2" id="KW-1185">Reference proteome</keyword>
<dbReference type="AlphaFoldDB" id="A0A5Q2F722"/>
<accession>A0A5Q2F722</accession>
<dbReference type="Pfam" id="PF13289">
    <property type="entry name" value="SIR2_2"/>
    <property type="match status" value="1"/>
</dbReference>
<gene>
    <name evidence="1" type="ORF">Rai3103_01795</name>
</gene>
<organism evidence="1 2">
    <name type="scientific">Raineyella fluvialis</name>
    <dbReference type="NCBI Taxonomy" id="2662261"/>
    <lineage>
        <taxon>Bacteria</taxon>
        <taxon>Bacillati</taxon>
        <taxon>Actinomycetota</taxon>
        <taxon>Actinomycetes</taxon>
        <taxon>Propionibacteriales</taxon>
        <taxon>Propionibacteriaceae</taxon>
        <taxon>Raineyella</taxon>
    </lineage>
</organism>